<feature type="region of interest" description="Disordered" evidence="1">
    <location>
        <begin position="197"/>
        <end position="217"/>
    </location>
</feature>
<feature type="compositionally biased region" description="Low complexity" evidence="1">
    <location>
        <begin position="208"/>
        <end position="217"/>
    </location>
</feature>
<feature type="chain" id="PRO_5046008200" description="Copper amine oxidase N-terminal domain-containing protein" evidence="2">
    <location>
        <begin position="34"/>
        <end position="502"/>
    </location>
</feature>
<sequence>MSKTKLRNTAAVAIISATLATTGVFSTIPSAQAATYSSSVTSSITTLAEQIENDSQLVNSELGQAVAGQTLAMITSPSFDWNEVMFGTDTLTPSQSATASQLTGEVKELLSFNSSDATGLIESIISSMQSLNSAVQASDVVTFLSNIVNGATGEFSTLSGISNAQDAATQMHGAFQGYLSSASSAIQALFSPTGPAGGSGIGGGAGADTGTTDTVPTGSGDAFTSLLQSVTVDASAKTIQAQAGSSTIEVQVPAGAFSSSEQISVVSGTASDATSLFTANTTYSNLTPISTFGIAFTGATPTSPITVTVSSSDIQAGDQVFKVGADGALTPVQATVSDGQVTLTITSDPDFVIATDASSATTGGATGTGALPSWKGYGTGEIVVGGTLKFAVPSLVKRGTTYMPIWYVMQTLKGLGFTTTWNGHDWKMKTPATTKPNLSNIKVGTGTAIDLNGTLIEKAPSITAIDPASGKKTTYMPIWYVMQALNRANVSDTWKSPVWSFK</sequence>
<evidence type="ECO:0000256" key="1">
    <source>
        <dbReference type="SAM" id="MobiDB-lite"/>
    </source>
</evidence>
<evidence type="ECO:0000256" key="2">
    <source>
        <dbReference type="SAM" id="SignalP"/>
    </source>
</evidence>
<evidence type="ECO:0000313" key="3">
    <source>
        <dbReference type="EMBL" id="MFD1673962.1"/>
    </source>
</evidence>
<gene>
    <name evidence="3" type="ORF">ACFSB2_04465</name>
</gene>
<evidence type="ECO:0000313" key="4">
    <source>
        <dbReference type="Proteomes" id="UP001597079"/>
    </source>
</evidence>
<accession>A0ABW4JCB2</accession>
<keyword evidence="2" id="KW-0732">Signal</keyword>
<dbReference type="RefSeq" id="WP_377941601.1">
    <property type="nucleotide sequence ID" value="NZ_JBHUCX010000014.1"/>
</dbReference>
<name>A0ABW4JCB2_9BACL</name>
<feature type="compositionally biased region" description="Gly residues" evidence="1">
    <location>
        <begin position="197"/>
        <end position="207"/>
    </location>
</feature>
<feature type="signal peptide" evidence="2">
    <location>
        <begin position="1"/>
        <end position="33"/>
    </location>
</feature>
<evidence type="ECO:0008006" key="5">
    <source>
        <dbReference type="Google" id="ProtNLM"/>
    </source>
</evidence>
<dbReference type="EMBL" id="JBHUCX010000014">
    <property type="protein sequence ID" value="MFD1673962.1"/>
    <property type="molecule type" value="Genomic_DNA"/>
</dbReference>
<comment type="caution">
    <text evidence="3">The sequence shown here is derived from an EMBL/GenBank/DDBJ whole genome shotgun (WGS) entry which is preliminary data.</text>
</comment>
<keyword evidence="4" id="KW-1185">Reference proteome</keyword>
<reference evidence="4" key="1">
    <citation type="journal article" date="2019" name="Int. J. Syst. Evol. Microbiol.">
        <title>The Global Catalogue of Microorganisms (GCM) 10K type strain sequencing project: providing services to taxonomists for standard genome sequencing and annotation.</title>
        <authorList>
            <consortium name="The Broad Institute Genomics Platform"/>
            <consortium name="The Broad Institute Genome Sequencing Center for Infectious Disease"/>
            <person name="Wu L."/>
            <person name="Ma J."/>
        </authorList>
    </citation>
    <scope>NUCLEOTIDE SEQUENCE [LARGE SCALE GENOMIC DNA]</scope>
    <source>
        <strain evidence="4">CGMCC 1.12286</strain>
    </source>
</reference>
<proteinExistence type="predicted"/>
<protein>
    <recommendedName>
        <fullName evidence="5">Copper amine oxidase N-terminal domain-containing protein</fullName>
    </recommendedName>
</protein>
<organism evidence="3 4">
    <name type="scientific">Alicyclobacillus fodiniaquatilis</name>
    <dbReference type="NCBI Taxonomy" id="1661150"/>
    <lineage>
        <taxon>Bacteria</taxon>
        <taxon>Bacillati</taxon>
        <taxon>Bacillota</taxon>
        <taxon>Bacilli</taxon>
        <taxon>Bacillales</taxon>
        <taxon>Alicyclobacillaceae</taxon>
        <taxon>Alicyclobacillus</taxon>
    </lineage>
</organism>
<dbReference type="Proteomes" id="UP001597079">
    <property type="component" value="Unassembled WGS sequence"/>
</dbReference>